<sequence length="67" mass="7730">MMSLFPIPSGVIKRLDSVRGIFLWQGNKEKQSFHLVKWEEVMTSKKNGGLAIKNLKLQSKALNMKWL</sequence>
<accession>A0A0V0HR75</accession>
<evidence type="ECO:0000313" key="1">
    <source>
        <dbReference type="EMBL" id="JAP21979.1"/>
    </source>
</evidence>
<dbReference type="EMBL" id="GEDG01017081">
    <property type="protein sequence ID" value="JAP21979.1"/>
    <property type="molecule type" value="Transcribed_RNA"/>
</dbReference>
<proteinExistence type="predicted"/>
<reference evidence="1" key="1">
    <citation type="submission" date="2015-12" db="EMBL/GenBank/DDBJ databases">
        <title>Gene expression during late stages of embryo sac development: a critical building block for successful pollen-pistil interactions.</title>
        <authorList>
            <person name="Liu Y."/>
            <person name="Joly V."/>
            <person name="Sabar M."/>
            <person name="Matton D.P."/>
        </authorList>
    </citation>
    <scope>NUCLEOTIDE SEQUENCE</scope>
</reference>
<organism evidence="1">
    <name type="scientific">Solanum chacoense</name>
    <name type="common">Chaco potato</name>
    <dbReference type="NCBI Taxonomy" id="4108"/>
    <lineage>
        <taxon>Eukaryota</taxon>
        <taxon>Viridiplantae</taxon>
        <taxon>Streptophyta</taxon>
        <taxon>Embryophyta</taxon>
        <taxon>Tracheophyta</taxon>
        <taxon>Spermatophyta</taxon>
        <taxon>Magnoliopsida</taxon>
        <taxon>eudicotyledons</taxon>
        <taxon>Gunneridae</taxon>
        <taxon>Pentapetalae</taxon>
        <taxon>asterids</taxon>
        <taxon>lamiids</taxon>
        <taxon>Solanales</taxon>
        <taxon>Solanaceae</taxon>
        <taxon>Solanoideae</taxon>
        <taxon>Solaneae</taxon>
        <taxon>Solanum</taxon>
    </lineage>
</organism>
<protein>
    <submittedName>
        <fullName evidence="1">Putative ovule protein</fullName>
    </submittedName>
</protein>
<name>A0A0V0HR75_SOLCH</name>
<dbReference type="AlphaFoldDB" id="A0A0V0HR75"/>